<dbReference type="GO" id="GO:0009384">
    <property type="term" value="F:N-acylmannosamine kinase activity"/>
    <property type="evidence" value="ECO:0007669"/>
    <property type="project" value="TreeGrafter"/>
</dbReference>
<accession>M4BID6</accession>
<dbReference type="GO" id="GO:0008761">
    <property type="term" value="F:UDP-N-acetylglucosamine 2-epimerase activity"/>
    <property type="evidence" value="ECO:0007669"/>
    <property type="project" value="TreeGrafter"/>
</dbReference>
<dbReference type="Gene3D" id="3.30.420.40">
    <property type="match status" value="1"/>
</dbReference>
<dbReference type="InterPro" id="IPR043129">
    <property type="entry name" value="ATPase_NBD"/>
</dbReference>
<organism evidence="1 2">
    <name type="scientific">Hyaloperonospora arabidopsidis (strain Emoy2)</name>
    <name type="common">Downy mildew agent</name>
    <name type="synonym">Peronospora arabidopsidis</name>
    <dbReference type="NCBI Taxonomy" id="559515"/>
    <lineage>
        <taxon>Eukaryota</taxon>
        <taxon>Sar</taxon>
        <taxon>Stramenopiles</taxon>
        <taxon>Oomycota</taxon>
        <taxon>Peronosporomycetes</taxon>
        <taxon>Peronosporales</taxon>
        <taxon>Peronosporaceae</taxon>
        <taxon>Hyaloperonospora</taxon>
    </lineage>
</organism>
<dbReference type="Proteomes" id="UP000011713">
    <property type="component" value="Unassembled WGS sequence"/>
</dbReference>
<sequence>MICLLQRQDQFVTTAVMFAGVDIGGMGVKVGIVTSNGSIVARKQEKYNPDHHEPQDVVDLAVSVLYNVLKTTCLKLEDLEAVGVGCPGVLRAGGVVHAAANFPSWLDVSLQQLFTETLGRPVTICNDADAAILAEQWVGAAKGGIKNFVMLSTWLFQKSFTGGRL</sequence>
<proteinExistence type="predicted"/>
<dbReference type="eggNOG" id="ENOG502QUGI">
    <property type="taxonomic scope" value="Eukaryota"/>
</dbReference>
<dbReference type="PANTHER" id="PTHR18964:SF149">
    <property type="entry name" value="BIFUNCTIONAL UDP-N-ACETYLGLUCOSAMINE 2-EPIMERASE_N-ACETYLMANNOSAMINE KINASE"/>
    <property type="match status" value="1"/>
</dbReference>
<dbReference type="AlphaFoldDB" id="M4BID6"/>
<evidence type="ECO:0008006" key="3">
    <source>
        <dbReference type="Google" id="ProtNLM"/>
    </source>
</evidence>
<dbReference type="InterPro" id="IPR000600">
    <property type="entry name" value="ROK"/>
</dbReference>
<dbReference type="Pfam" id="PF00480">
    <property type="entry name" value="ROK"/>
    <property type="match status" value="1"/>
</dbReference>
<reference evidence="1" key="2">
    <citation type="submission" date="2015-06" db="UniProtKB">
        <authorList>
            <consortium name="EnsemblProtists"/>
        </authorList>
    </citation>
    <scope>IDENTIFICATION</scope>
    <source>
        <strain evidence="1">Emoy2</strain>
    </source>
</reference>
<dbReference type="SUPFAM" id="SSF53067">
    <property type="entry name" value="Actin-like ATPase domain"/>
    <property type="match status" value="1"/>
</dbReference>
<evidence type="ECO:0000313" key="2">
    <source>
        <dbReference type="Proteomes" id="UP000011713"/>
    </source>
</evidence>
<dbReference type="STRING" id="559515.M4BID6"/>
<dbReference type="EnsemblProtists" id="HpaT806162">
    <property type="protein sequence ID" value="HpaP806162"/>
    <property type="gene ID" value="HpaG806162"/>
</dbReference>
<reference evidence="2" key="1">
    <citation type="journal article" date="2010" name="Science">
        <title>Signatures of adaptation to obligate biotrophy in the Hyaloperonospora arabidopsidis genome.</title>
        <authorList>
            <person name="Baxter L."/>
            <person name="Tripathy S."/>
            <person name="Ishaque N."/>
            <person name="Boot N."/>
            <person name="Cabral A."/>
            <person name="Kemen E."/>
            <person name="Thines M."/>
            <person name="Ah-Fong A."/>
            <person name="Anderson R."/>
            <person name="Badejoko W."/>
            <person name="Bittner-Eddy P."/>
            <person name="Boore J.L."/>
            <person name="Chibucos M.C."/>
            <person name="Coates M."/>
            <person name="Dehal P."/>
            <person name="Delehaunty K."/>
            <person name="Dong S."/>
            <person name="Downton P."/>
            <person name="Dumas B."/>
            <person name="Fabro G."/>
            <person name="Fronick C."/>
            <person name="Fuerstenberg S.I."/>
            <person name="Fulton L."/>
            <person name="Gaulin E."/>
            <person name="Govers F."/>
            <person name="Hughes L."/>
            <person name="Humphray S."/>
            <person name="Jiang R.H."/>
            <person name="Judelson H."/>
            <person name="Kamoun S."/>
            <person name="Kyung K."/>
            <person name="Meijer H."/>
            <person name="Minx P."/>
            <person name="Morris P."/>
            <person name="Nelson J."/>
            <person name="Phuntumart V."/>
            <person name="Qutob D."/>
            <person name="Rehmany A."/>
            <person name="Rougon-Cardoso A."/>
            <person name="Ryden P."/>
            <person name="Torto-Alalibo T."/>
            <person name="Studholme D."/>
            <person name="Wang Y."/>
            <person name="Win J."/>
            <person name="Wood J."/>
            <person name="Clifton S.W."/>
            <person name="Rogers J."/>
            <person name="Van den Ackerveken G."/>
            <person name="Jones J.D."/>
            <person name="McDowell J.M."/>
            <person name="Beynon J."/>
            <person name="Tyler B.M."/>
        </authorList>
    </citation>
    <scope>NUCLEOTIDE SEQUENCE [LARGE SCALE GENOMIC DNA]</scope>
    <source>
        <strain evidence="2">Emoy2</strain>
    </source>
</reference>
<keyword evidence="2" id="KW-1185">Reference proteome</keyword>
<evidence type="ECO:0000313" key="1">
    <source>
        <dbReference type="EnsemblProtists" id="HpaP806162"/>
    </source>
</evidence>
<dbReference type="HOGENOM" id="CLU_1859196_0_0_1"/>
<dbReference type="CDD" id="cd23763">
    <property type="entry name" value="ASKHA_ATPase_ROK"/>
    <property type="match status" value="1"/>
</dbReference>
<dbReference type="EMBL" id="JH598287">
    <property type="status" value="NOT_ANNOTATED_CDS"/>
    <property type="molecule type" value="Genomic_DNA"/>
</dbReference>
<dbReference type="PANTHER" id="PTHR18964">
    <property type="entry name" value="ROK (REPRESSOR, ORF, KINASE) FAMILY"/>
    <property type="match status" value="1"/>
</dbReference>
<dbReference type="VEuPathDB" id="FungiDB:HpaG806162"/>
<dbReference type="InParanoid" id="M4BID6"/>
<name>M4BID6_HYAAE</name>
<protein>
    <recommendedName>
        <fullName evidence="3">Glucokinase</fullName>
    </recommendedName>
</protein>